<comment type="similarity">
    <text evidence="7">Belongs to the binding-protein-dependent transport system permease family.</text>
</comment>
<organism evidence="10 11">
    <name type="scientific">Actinokineospora xionganensis</name>
    <dbReference type="NCBI Taxonomy" id="2684470"/>
    <lineage>
        <taxon>Bacteria</taxon>
        <taxon>Bacillati</taxon>
        <taxon>Actinomycetota</taxon>
        <taxon>Actinomycetes</taxon>
        <taxon>Pseudonocardiales</taxon>
        <taxon>Pseudonocardiaceae</taxon>
        <taxon>Actinokineospora</taxon>
    </lineage>
</organism>
<dbReference type="CDD" id="cd06261">
    <property type="entry name" value="TM_PBP2"/>
    <property type="match status" value="1"/>
</dbReference>
<comment type="subcellular location">
    <subcellularLocation>
        <location evidence="1 7">Cell membrane</location>
        <topology evidence="1 7">Multi-pass membrane protein</topology>
    </subcellularLocation>
</comment>
<keyword evidence="11" id="KW-1185">Reference proteome</keyword>
<feature type="transmembrane region" description="Helical" evidence="7">
    <location>
        <begin position="99"/>
        <end position="126"/>
    </location>
</feature>
<sequence>MPTTPTTAKPAAAQPPPFPGGTALGQSIGRGRRKRGKDGSLWITYGLLITIVLVSAFPLYWSVVVSSRDKSSVGRYPPPLVPGGNLWDNLSTAFIQGKFGLALINSTVVAGSITLSVVLTSTLAGFAFAKLRFRGRNALFTMVVATMLVPTQLAIIPLYIMVTQWFGWSNDLRGVIVPALVSAFGVFFMRQYLTSAMPDELIEAGRVDGASTLRIYWSLVLPIARPGAAVLGLLIFITYWNDLFWPLILLNTQNPTVQVAIANTASGIEVDYSLVLAGTVIATFPILIVFLVLGRQIIGGIMQGAVKG</sequence>
<feature type="compositionally biased region" description="Low complexity" evidence="8">
    <location>
        <begin position="1"/>
        <end position="12"/>
    </location>
</feature>
<dbReference type="InterPro" id="IPR000515">
    <property type="entry name" value="MetI-like"/>
</dbReference>
<dbReference type="Gene3D" id="1.10.3720.10">
    <property type="entry name" value="MetI-like"/>
    <property type="match status" value="1"/>
</dbReference>
<evidence type="ECO:0000259" key="9">
    <source>
        <dbReference type="PROSITE" id="PS50928"/>
    </source>
</evidence>
<evidence type="ECO:0000256" key="7">
    <source>
        <dbReference type="RuleBase" id="RU363032"/>
    </source>
</evidence>
<feature type="domain" description="ABC transmembrane type-1" evidence="9">
    <location>
        <begin position="103"/>
        <end position="293"/>
    </location>
</feature>
<evidence type="ECO:0000256" key="6">
    <source>
        <dbReference type="ARBA" id="ARBA00023136"/>
    </source>
</evidence>
<evidence type="ECO:0000256" key="2">
    <source>
        <dbReference type="ARBA" id="ARBA00022448"/>
    </source>
</evidence>
<dbReference type="Pfam" id="PF00528">
    <property type="entry name" value="BPD_transp_1"/>
    <property type="match status" value="1"/>
</dbReference>
<evidence type="ECO:0000256" key="8">
    <source>
        <dbReference type="SAM" id="MobiDB-lite"/>
    </source>
</evidence>
<dbReference type="InterPro" id="IPR035906">
    <property type="entry name" value="MetI-like_sf"/>
</dbReference>
<keyword evidence="3" id="KW-1003">Cell membrane</keyword>
<keyword evidence="6 7" id="KW-0472">Membrane</keyword>
<feature type="region of interest" description="Disordered" evidence="8">
    <location>
        <begin position="1"/>
        <end position="36"/>
    </location>
</feature>
<evidence type="ECO:0000313" key="11">
    <source>
        <dbReference type="Proteomes" id="UP000734823"/>
    </source>
</evidence>
<comment type="caution">
    <text evidence="10">The sequence shown here is derived from an EMBL/GenBank/DDBJ whole genome shotgun (WGS) entry which is preliminary data.</text>
</comment>
<name>A0ABR7KYT5_9PSEU</name>
<feature type="transmembrane region" description="Helical" evidence="7">
    <location>
        <begin position="40"/>
        <end position="61"/>
    </location>
</feature>
<protein>
    <submittedName>
        <fullName evidence="10">Carbohydrate ABC transporter permease</fullName>
    </submittedName>
</protein>
<evidence type="ECO:0000256" key="5">
    <source>
        <dbReference type="ARBA" id="ARBA00022989"/>
    </source>
</evidence>
<accession>A0ABR7KYT5</accession>
<dbReference type="PROSITE" id="PS50928">
    <property type="entry name" value="ABC_TM1"/>
    <property type="match status" value="1"/>
</dbReference>
<proteinExistence type="inferred from homology"/>
<dbReference type="Proteomes" id="UP000734823">
    <property type="component" value="Unassembled WGS sequence"/>
</dbReference>
<feature type="transmembrane region" description="Helical" evidence="7">
    <location>
        <begin position="214"/>
        <end position="240"/>
    </location>
</feature>
<evidence type="ECO:0000313" key="10">
    <source>
        <dbReference type="EMBL" id="MBC6445608.1"/>
    </source>
</evidence>
<feature type="transmembrane region" description="Helical" evidence="7">
    <location>
        <begin position="172"/>
        <end position="193"/>
    </location>
</feature>
<dbReference type="SUPFAM" id="SSF161098">
    <property type="entry name" value="MetI-like"/>
    <property type="match status" value="1"/>
</dbReference>
<dbReference type="EMBL" id="JABVED010000001">
    <property type="protein sequence ID" value="MBC6445608.1"/>
    <property type="molecule type" value="Genomic_DNA"/>
</dbReference>
<keyword evidence="2 7" id="KW-0813">Transport</keyword>
<evidence type="ECO:0000256" key="3">
    <source>
        <dbReference type="ARBA" id="ARBA00022475"/>
    </source>
</evidence>
<dbReference type="RefSeq" id="WP_187217686.1">
    <property type="nucleotide sequence ID" value="NZ_JABVED010000001.1"/>
</dbReference>
<evidence type="ECO:0000256" key="1">
    <source>
        <dbReference type="ARBA" id="ARBA00004651"/>
    </source>
</evidence>
<evidence type="ECO:0000256" key="4">
    <source>
        <dbReference type="ARBA" id="ARBA00022692"/>
    </source>
</evidence>
<dbReference type="PANTHER" id="PTHR43744:SF12">
    <property type="entry name" value="ABC TRANSPORTER PERMEASE PROTEIN MG189-RELATED"/>
    <property type="match status" value="1"/>
</dbReference>
<keyword evidence="5 7" id="KW-1133">Transmembrane helix</keyword>
<feature type="transmembrane region" description="Helical" evidence="7">
    <location>
        <begin position="272"/>
        <end position="293"/>
    </location>
</feature>
<dbReference type="PANTHER" id="PTHR43744">
    <property type="entry name" value="ABC TRANSPORTER PERMEASE PROTEIN MG189-RELATED-RELATED"/>
    <property type="match status" value="1"/>
</dbReference>
<reference evidence="10 11" key="1">
    <citation type="submission" date="2020-06" db="EMBL/GenBank/DDBJ databases">
        <title>Actinokineospora xiongansis sp. nov., isolated from soil of Baiyangdian.</title>
        <authorList>
            <person name="Zhang X."/>
        </authorList>
    </citation>
    <scope>NUCLEOTIDE SEQUENCE [LARGE SCALE GENOMIC DNA]</scope>
    <source>
        <strain evidence="10 11">HBU206404</strain>
    </source>
</reference>
<gene>
    <name evidence="10" type="ORF">GPZ80_00260</name>
</gene>
<feature type="transmembrane region" description="Helical" evidence="7">
    <location>
        <begin position="138"/>
        <end position="160"/>
    </location>
</feature>
<keyword evidence="4 7" id="KW-0812">Transmembrane</keyword>